<dbReference type="SUPFAM" id="SSF47459">
    <property type="entry name" value="HLH, helix-loop-helix DNA-binding domain"/>
    <property type="match status" value="1"/>
</dbReference>
<keyword evidence="2" id="KW-0804">Transcription</keyword>
<dbReference type="AlphaFoldDB" id="A0AAD4T3B4"/>
<comment type="caution">
    <text evidence="3">The sequence shown here is derived from an EMBL/GenBank/DDBJ whole genome shotgun (WGS) entry which is preliminary data.</text>
</comment>
<evidence type="ECO:0000256" key="2">
    <source>
        <dbReference type="ARBA" id="ARBA00023163"/>
    </source>
</evidence>
<evidence type="ECO:0000313" key="4">
    <source>
        <dbReference type="Proteomes" id="UP001202328"/>
    </source>
</evidence>
<dbReference type="Gene3D" id="4.10.280.10">
    <property type="entry name" value="Helix-loop-helix DNA-binding domain"/>
    <property type="match status" value="1"/>
</dbReference>
<protein>
    <recommendedName>
        <fullName evidence="5">BHLH domain-containing protein</fullName>
    </recommendedName>
</protein>
<accession>A0AAD4T3B4</accession>
<evidence type="ECO:0000313" key="3">
    <source>
        <dbReference type="EMBL" id="KAI3935014.1"/>
    </source>
</evidence>
<reference evidence="3" key="1">
    <citation type="submission" date="2022-04" db="EMBL/GenBank/DDBJ databases">
        <title>A functionally conserved STORR gene fusion in Papaver species that diverged 16.8 million years ago.</title>
        <authorList>
            <person name="Catania T."/>
        </authorList>
    </citation>
    <scope>NUCLEOTIDE SEQUENCE</scope>
    <source>
        <strain evidence="3">S-188037</strain>
    </source>
</reference>
<evidence type="ECO:0000256" key="1">
    <source>
        <dbReference type="ARBA" id="ARBA00023015"/>
    </source>
</evidence>
<sequence>MSSASCNDNCSSNSCTDDHEELNEQLQSLLSLLPTNVTQTDPISILEQTRDYLRRIHEETETLEKEMLSRPQHLENLNQRSIANSPSQRRRLQILRVETDNIRGKREFVVKILWKRLGPGAAAEVQRAIEFCSDLNVKMNSVLVPSSLNPDEMQTTAFVKVKKDRNITEKKLCDLLLSRFPS</sequence>
<proteinExistence type="predicted"/>
<dbReference type="InterPro" id="IPR036638">
    <property type="entry name" value="HLH_DNA-bd_sf"/>
</dbReference>
<evidence type="ECO:0008006" key="5">
    <source>
        <dbReference type="Google" id="ProtNLM"/>
    </source>
</evidence>
<keyword evidence="1" id="KW-0805">Transcription regulation</keyword>
<keyword evidence="4" id="KW-1185">Reference proteome</keyword>
<name>A0AAD4T3B4_9MAGN</name>
<dbReference type="EMBL" id="JAJJMB010006318">
    <property type="protein sequence ID" value="KAI3935014.1"/>
    <property type="molecule type" value="Genomic_DNA"/>
</dbReference>
<dbReference type="Proteomes" id="UP001202328">
    <property type="component" value="Unassembled WGS sequence"/>
</dbReference>
<dbReference type="GO" id="GO:0046983">
    <property type="term" value="F:protein dimerization activity"/>
    <property type="evidence" value="ECO:0007669"/>
    <property type="project" value="InterPro"/>
</dbReference>
<gene>
    <name evidence="3" type="ORF">MKW98_009933</name>
</gene>
<organism evidence="3 4">
    <name type="scientific">Papaver atlanticum</name>
    <dbReference type="NCBI Taxonomy" id="357466"/>
    <lineage>
        <taxon>Eukaryota</taxon>
        <taxon>Viridiplantae</taxon>
        <taxon>Streptophyta</taxon>
        <taxon>Embryophyta</taxon>
        <taxon>Tracheophyta</taxon>
        <taxon>Spermatophyta</taxon>
        <taxon>Magnoliopsida</taxon>
        <taxon>Ranunculales</taxon>
        <taxon>Papaveraceae</taxon>
        <taxon>Papaveroideae</taxon>
        <taxon>Papaver</taxon>
    </lineage>
</organism>